<dbReference type="AlphaFoldDB" id="A0A0U3PHP2"/>
<evidence type="ECO:0000313" key="7">
    <source>
        <dbReference type="EMBL" id="ALV43939.1"/>
    </source>
</evidence>
<feature type="transmembrane region" description="Helical" evidence="5">
    <location>
        <begin position="109"/>
        <end position="129"/>
    </location>
</feature>
<name>A0A0U3PHP2_9MICC</name>
<feature type="transmembrane region" description="Helical" evidence="5">
    <location>
        <begin position="176"/>
        <end position="199"/>
    </location>
</feature>
<evidence type="ECO:0000256" key="2">
    <source>
        <dbReference type="ARBA" id="ARBA00022692"/>
    </source>
</evidence>
<reference evidence="7 8" key="1">
    <citation type="submission" date="2015-12" db="EMBL/GenBank/DDBJ databases">
        <authorList>
            <person name="Shamseldin A."/>
            <person name="Moawad H."/>
            <person name="Abd El-Rahim W.M."/>
            <person name="Sadowsky M.J."/>
        </authorList>
    </citation>
    <scope>NUCLEOTIDE SEQUENCE [LARGE SCALE GENOMIC DNA]</scope>
    <source>
        <strain evidence="7 8">Ar51</strain>
    </source>
</reference>
<feature type="transmembrane region" description="Helical" evidence="5">
    <location>
        <begin position="17"/>
        <end position="35"/>
    </location>
</feature>
<feature type="transmembrane region" description="Helical" evidence="5">
    <location>
        <begin position="362"/>
        <end position="385"/>
    </location>
</feature>
<dbReference type="InterPro" id="IPR051337">
    <property type="entry name" value="OPA_Antiporter"/>
</dbReference>
<dbReference type="GO" id="GO:0035435">
    <property type="term" value="P:phosphate ion transmembrane transport"/>
    <property type="evidence" value="ECO:0007669"/>
    <property type="project" value="TreeGrafter"/>
</dbReference>
<dbReference type="GO" id="GO:0061513">
    <property type="term" value="F:glucose 6-phosphate:phosphate antiporter activity"/>
    <property type="evidence" value="ECO:0007669"/>
    <property type="project" value="TreeGrafter"/>
</dbReference>
<comment type="subcellular location">
    <subcellularLocation>
        <location evidence="1">Cell membrane</location>
        <topology evidence="1">Multi-pass membrane protein</topology>
    </subcellularLocation>
</comment>
<keyword evidence="4 5" id="KW-0472">Membrane</keyword>
<evidence type="ECO:0000256" key="5">
    <source>
        <dbReference type="SAM" id="Phobius"/>
    </source>
</evidence>
<dbReference type="GO" id="GO:0005886">
    <property type="term" value="C:plasma membrane"/>
    <property type="evidence" value="ECO:0007669"/>
    <property type="project" value="UniProtKB-SubCell"/>
</dbReference>
<feature type="transmembrane region" description="Helical" evidence="5">
    <location>
        <begin position="84"/>
        <end position="103"/>
    </location>
</feature>
<dbReference type="STRING" id="121292.AU252_13250"/>
<evidence type="ECO:0000256" key="4">
    <source>
        <dbReference type="ARBA" id="ARBA00023136"/>
    </source>
</evidence>
<dbReference type="RefSeq" id="WP_058932928.1">
    <property type="nucleotide sequence ID" value="NZ_CP013747.1"/>
</dbReference>
<dbReference type="Proteomes" id="UP000065151">
    <property type="component" value="Chromosome"/>
</dbReference>
<evidence type="ECO:0000256" key="1">
    <source>
        <dbReference type="ARBA" id="ARBA00004651"/>
    </source>
</evidence>
<keyword evidence="2 5" id="KW-0812">Transmembrane</keyword>
<dbReference type="PROSITE" id="PS50850">
    <property type="entry name" value="MFS"/>
    <property type="match status" value="1"/>
</dbReference>
<gene>
    <name evidence="7" type="ORF">AU252_13250</name>
</gene>
<feature type="transmembrane region" description="Helical" evidence="5">
    <location>
        <begin position="55"/>
        <end position="77"/>
    </location>
</feature>
<dbReference type="InterPro" id="IPR020846">
    <property type="entry name" value="MFS_dom"/>
</dbReference>
<evidence type="ECO:0000259" key="6">
    <source>
        <dbReference type="PROSITE" id="PS50850"/>
    </source>
</evidence>
<sequence>MAKTAEKATKPVDWSKWIRFALLVMAGGTIYKLANLKDAFYVPMQEAMGLSHTEIGTLLSVNSIVATVLFIVGGYLADRFSTRILIPLGLVGTGALGLFLSTFPGFGTLLLVFALLAVCSDCLVWPALLKSIRQLGGSKEQGRLFGLLEGGRGVVDTAVAFSALGIFVLLGSGTGGFRAAVAFYAIIDVVVGVLLFLLLRTQTSEQASERPAQTKQKAGLGEIWRAAKLPQLWWVSFTVFMVYVVYCGLTYFIPYLTYIYGLPVALVGAYGIINQYGLKILGGPLGGVLADKVFKGASRYIRLAFLCLIPVVAVLLLLPADPSSQIPAMIVTLLFSLIVFTMRGVFWAPMDEVGIPEETSGTAFGIACLVGYAPGMFAFIVYGAILDANPGAGGYHIVFIVLAALALVGAIVSSGLVRAARARRAVAEV</sequence>
<proteinExistence type="predicted"/>
<feature type="transmembrane region" description="Helical" evidence="5">
    <location>
        <begin position="259"/>
        <end position="278"/>
    </location>
</feature>
<dbReference type="CDD" id="cd06174">
    <property type="entry name" value="MFS"/>
    <property type="match status" value="1"/>
</dbReference>
<evidence type="ECO:0000313" key="8">
    <source>
        <dbReference type="Proteomes" id="UP000065151"/>
    </source>
</evidence>
<protein>
    <recommendedName>
        <fullName evidence="6">Major facilitator superfamily (MFS) profile domain-containing protein</fullName>
    </recommendedName>
</protein>
<feature type="transmembrane region" description="Helical" evidence="5">
    <location>
        <begin position="150"/>
        <end position="170"/>
    </location>
</feature>
<dbReference type="PANTHER" id="PTHR43826:SF3">
    <property type="entry name" value="GLUCOSE-6-PHOSPHATE EXCHANGER SLC37A4"/>
    <property type="match status" value="1"/>
</dbReference>
<keyword evidence="3 5" id="KW-1133">Transmembrane helix</keyword>
<dbReference type="InterPro" id="IPR011701">
    <property type="entry name" value="MFS"/>
</dbReference>
<dbReference type="Gene3D" id="1.20.1250.20">
    <property type="entry name" value="MFS general substrate transporter like domains"/>
    <property type="match status" value="2"/>
</dbReference>
<feature type="transmembrane region" description="Helical" evidence="5">
    <location>
        <begin position="397"/>
        <end position="417"/>
    </location>
</feature>
<accession>A0A0U3PHP2</accession>
<dbReference type="Pfam" id="PF07690">
    <property type="entry name" value="MFS_1"/>
    <property type="match status" value="1"/>
</dbReference>
<dbReference type="InterPro" id="IPR036259">
    <property type="entry name" value="MFS_trans_sf"/>
</dbReference>
<dbReference type="EMBL" id="CP013747">
    <property type="protein sequence ID" value="ALV43939.1"/>
    <property type="molecule type" value="Genomic_DNA"/>
</dbReference>
<organism evidence="7">
    <name type="scientific">Pseudarthrobacter sulfonivorans</name>
    <dbReference type="NCBI Taxonomy" id="121292"/>
    <lineage>
        <taxon>Bacteria</taxon>
        <taxon>Bacillati</taxon>
        <taxon>Actinomycetota</taxon>
        <taxon>Actinomycetes</taxon>
        <taxon>Micrococcales</taxon>
        <taxon>Micrococcaceae</taxon>
        <taxon>Pseudarthrobacter</taxon>
    </lineage>
</organism>
<dbReference type="PANTHER" id="PTHR43826">
    <property type="entry name" value="GLUCOSE-6-PHOSPHATE EXCHANGER SLC37A4"/>
    <property type="match status" value="1"/>
</dbReference>
<evidence type="ECO:0000256" key="3">
    <source>
        <dbReference type="ARBA" id="ARBA00022989"/>
    </source>
</evidence>
<feature type="transmembrane region" description="Helical" evidence="5">
    <location>
        <begin position="232"/>
        <end position="253"/>
    </location>
</feature>
<dbReference type="KEGG" id="psul:AU252_13250"/>
<feature type="transmembrane region" description="Helical" evidence="5">
    <location>
        <begin position="299"/>
        <end position="320"/>
    </location>
</feature>
<dbReference type="SUPFAM" id="SSF103473">
    <property type="entry name" value="MFS general substrate transporter"/>
    <property type="match status" value="1"/>
</dbReference>
<feature type="domain" description="Major facilitator superfamily (MFS) profile" evidence="6">
    <location>
        <begin position="18"/>
        <end position="421"/>
    </location>
</feature>
<feature type="transmembrane region" description="Helical" evidence="5">
    <location>
        <begin position="326"/>
        <end position="350"/>
    </location>
</feature>